<keyword evidence="3" id="KW-1003">Cell membrane</keyword>
<dbReference type="Pfam" id="PF10659">
    <property type="entry name" value="Trypan_glycop_C"/>
    <property type="match status" value="1"/>
</dbReference>
<dbReference type="Gene3D" id="1.10.470.10">
    <property type="entry name" value="Variant Surface Glycoprotein, subunit A, domain 2"/>
    <property type="match status" value="1"/>
</dbReference>
<evidence type="ECO:0000256" key="3">
    <source>
        <dbReference type="ARBA" id="ARBA00022475"/>
    </source>
</evidence>
<organism evidence="14">
    <name type="scientific">Trypanosoma brucei</name>
    <dbReference type="NCBI Taxonomy" id="5691"/>
    <lineage>
        <taxon>Eukaryota</taxon>
        <taxon>Discoba</taxon>
        <taxon>Euglenozoa</taxon>
        <taxon>Kinetoplastea</taxon>
        <taxon>Metakinetoplastina</taxon>
        <taxon>Trypanosomatida</taxon>
        <taxon>Trypanosomatidae</taxon>
        <taxon>Trypanosoma</taxon>
    </lineage>
</organism>
<evidence type="ECO:0000256" key="2">
    <source>
        <dbReference type="ARBA" id="ARBA00004609"/>
    </source>
</evidence>
<dbReference type="GO" id="GO:0098552">
    <property type="term" value="C:side of membrane"/>
    <property type="evidence" value="ECO:0007669"/>
    <property type="project" value="UniProtKB-KW"/>
</dbReference>
<dbReference type="Gene3D" id="3.30.1680.30">
    <property type="match status" value="1"/>
</dbReference>
<feature type="chain" id="PRO_5009615362" evidence="11">
    <location>
        <begin position="24"/>
        <end position="515"/>
    </location>
</feature>
<feature type="domain" description="Trypanosome variant surface glycoprotein A-type N-terminal" evidence="12">
    <location>
        <begin position="20"/>
        <end position="378"/>
    </location>
</feature>
<comment type="function">
    <text evidence="1">VSG forms a coat on the surface of the parasite. The trypanosome evades the immune response of the host by expressing a series of antigenically distinct VSGs from an estimated 1000 VSG genes.</text>
</comment>
<dbReference type="Pfam" id="PF00913">
    <property type="entry name" value="Trypan_glycop"/>
    <property type="match status" value="1"/>
</dbReference>
<proteinExistence type="predicted"/>
<protein>
    <submittedName>
        <fullName evidence="14">Variant surface glycoprotein 1125.4104</fullName>
    </submittedName>
</protein>
<dbReference type="VEuPathDB" id="TriTrypDB:Tb1125.3.180"/>
<dbReference type="InterPro" id="IPR019609">
    <property type="entry name" value="Variant_surf_glycoprt_trypan_C"/>
</dbReference>
<dbReference type="VEuPathDB" id="TriTrypDB:Tb427_000171500"/>
<dbReference type="GO" id="GO:0005886">
    <property type="term" value="C:plasma membrane"/>
    <property type="evidence" value="ECO:0007669"/>
    <property type="project" value="UniProtKB-SubCell"/>
</dbReference>
<evidence type="ECO:0000256" key="7">
    <source>
        <dbReference type="ARBA" id="ARBA00023157"/>
    </source>
</evidence>
<evidence type="ECO:0000259" key="13">
    <source>
        <dbReference type="Pfam" id="PF10659"/>
    </source>
</evidence>
<keyword evidence="7" id="KW-1015">Disulfide bond</keyword>
<keyword evidence="4" id="KW-0336">GPI-anchor</keyword>
<evidence type="ECO:0000313" key="14">
    <source>
        <dbReference type="EMBL" id="APD74635.1"/>
    </source>
</evidence>
<evidence type="ECO:0000256" key="6">
    <source>
        <dbReference type="ARBA" id="ARBA00023136"/>
    </source>
</evidence>
<evidence type="ECO:0000256" key="9">
    <source>
        <dbReference type="ARBA" id="ARBA00023288"/>
    </source>
</evidence>
<evidence type="ECO:0000256" key="4">
    <source>
        <dbReference type="ARBA" id="ARBA00022622"/>
    </source>
</evidence>
<dbReference type="Gene3D" id="3.90.150.10">
    <property type="entry name" value="Variant Surface Glycoprotein, subunit A domain 1"/>
    <property type="match status" value="1"/>
</dbReference>
<dbReference type="GO" id="GO:0042783">
    <property type="term" value="P:symbiont-mediated evasion of host immune response"/>
    <property type="evidence" value="ECO:0007669"/>
    <property type="project" value="InterPro"/>
</dbReference>
<name>A0A1J0R9X0_9TRYP</name>
<keyword evidence="9" id="KW-0449">Lipoprotein</keyword>
<evidence type="ECO:0000259" key="12">
    <source>
        <dbReference type="Pfam" id="PF00913"/>
    </source>
</evidence>
<dbReference type="EMBL" id="KX700679">
    <property type="protein sequence ID" value="APD74635.1"/>
    <property type="molecule type" value="Genomic_DNA"/>
</dbReference>
<accession>A0A1J0R9X0</accession>
<feature type="region of interest" description="Disordered" evidence="10">
    <location>
        <begin position="344"/>
        <end position="365"/>
    </location>
</feature>
<dbReference type="VEuPathDB" id="TriTrypDB:Tb927.9.1050"/>
<keyword evidence="6" id="KW-0472">Membrane</keyword>
<evidence type="ECO:0000256" key="11">
    <source>
        <dbReference type="SAM" id="SignalP"/>
    </source>
</evidence>
<comment type="subcellular location">
    <subcellularLocation>
        <location evidence="2">Cell membrane</location>
        <topology evidence="2">Lipid-anchor</topology>
        <topology evidence="2">GPI-anchor</topology>
    </subcellularLocation>
</comment>
<evidence type="ECO:0000256" key="1">
    <source>
        <dbReference type="ARBA" id="ARBA00002523"/>
    </source>
</evidence>
<dbReference type="FunFam" id="3.30.1680.40:FF:000001">
    <property type="entry name" value="Variant surface glycoprotein (VSG, atypical), putative"/>
    <property type="match status" value="1"/>
</dbReference>
<dbReference type="AlphaFoldDB" id="A0A1J0R9X0"/>
<keyword evidence="8" id="KW-0325">Glycoprotein</keyword>
<evidence type="ECO:0000256" key="10">
    <source>
        <dbReference type="SAM" id="MobiDB-lite"/>
    </source>
</evidence>
<dbReference type="SUPFAM" id="SSF58087">
    <property type="entry name" value="Variant surface glycoprotein (N-terminal domain)"/>
    <property type="match status" value="1"/>
</dbReference>
<dbReference type="Gene3D" id="3.30.1680.40">
    <property type="match status" value="1"/>
</dbReference>
<feature type="compositionally biased region" description="Basic and acidic residues" evidence="10">
    <location>
        <begin position="344"/>
        <end position="362"/>
    </location>
</feature>
<reference evidence="14" key="1">
    <citation type="submission" date="2016-08" db="EMBL/GenBank/DDBJ databases">
        <title>VSG repertoire of Trypanosoma brucei EATRO 1125.</title>
        <authorList>
            <person name="Cross G.A."/>
        </authorList>
    </citation>
    <scope>NUCLEOTIDE SEQUENCE</scope>
    <source>
        <strain evidence="14">EATRO 1125</strain>
    </source>
</reference>
<sequence length="515" mass="55883">MVYRNLLQLTVLKVLLVVLIAEATHFGVKYDLWQPECELTKELRKTAGVAKMKVNSDLNSFKTLELTKMKLLIFAAKFPESKEAITLRALEAAVNTDLRALRTNIANGIDRALRATAYASEAAGALFSGIPTLHDATDGATYCLSASGKTSNGNAAIATQGCAPLALPDVLKEESYNTDVISDKGFPKISALTTTQGQGKSSECGLFQDASGAQASSTGVQFSAGSKINLGLGAIVASTAQQPTRADLTDFSAKSRPQKDTLYGKAHASITALQQHAQGPKPGQTEVETMKLLAQKTAELESIKFQLAASTGKKTSDYKEDENLKKEYFGKTENNIEPLWNKVKEEKVKGADPEDPSKESKISDLNTEEQLQRVLDYYAVATRLKLAKQAEEIPKLETEIADQKGKSPETECNKISDEPKCNDENICSWHKDVKNGEKNCQFNSTKEKEKRVTVTQTQTVGGTKTTTDKCKGKGEKDCKSPDCKWEGETCKDSSFLVNKKLALSMVAASVSLVAL</sequence>
<dbReference type="InterPro" id="IPR001812">
    <property type="entry name" value="Trypano_VSG_A_N_dom"/>
</dbReference>
<evidence type="ECO:0000256" key="5">
    <source>
        <dbReference type="ARBA" id="ARBA00022729"/>
    </source>
</evidence>
<keyword evidence="5 11" id="KW-0732">Signal</keyword>
<feature type="signal peptide" evidence="11">
    <location>
        <begin position="1"/>
        <end position="23"/>
    </location>
</feature>
<evidence type="ECO:0000256" key="8">
    <source>
        <dbReference type="ARBA" id="ARBA00023180"/>
    </source>
</evidence>
<feature type="domain" description="Trypanosome variant surface glycoprotein C-terminal" evidence="13">
    <location>
        <begin position="412"/>
        <end position="513"/>
    </location>
</feature>